<feature type="transmembrane region" description="Helical" evidence="1">
    <location>
        <begin position="20"/>
        <end position="38"/>
    </location>
</feature>
<dbReference type="InterPro" id="IPR027268">
    <property type="entry name" value="Peptidase_M4/M1_CTD_sf"/>
</dbReference>
<evidence type="ECO:0000313" key="3">
    <source>
        <dbReference type="EMBL" id="SFT03020.1"/>
    </source>
</evidence>
<dbReference type="EMBL" id="FPAG01000007">
    <property type="protein sequence ID" value="SFT03020.1"/>
    <property type="molecule type" value="Genomic_DNA"/>
</dbReference>
<feature type="transmembrane region" description="Helical" evidence="1">
    <location>
        <begin position="171"/>
        <end position="191"/>
    </location>
</feature>
<feature type="transmembrane region" description="Helical" evidence="1">
    <location>
        <begin position="411"/>
        <end position="434"/>
    </location>
</feature>
<accession>A0A1I6UNL1</accession>
<proteinExistence type="predicted"/>
<dbReference type="InterPro" id="IPR014782">
    <property type="entry name" value="Peptidase_M1_dom"/>
</dbReference>
<dbReference type="OrthoDB" id="100605at2"/>
<keyword evidence="1" id="KW-1133">Transmembrane helix</keyword>
<keyword evidence="1" id="KW-0472">Membrane</keyword>
<sequence length="1185" mass="136389">MFRHLILFEAYYQLRQRAFLWLSILFLGFGILMGKQGATRGELFYNSAYAIAHITSLFTLGSVFIIMFFTVSGILRDKQFNMAPLVYSTPLKKLRFFVVRFLGVYLSSVLTFSMFLIGFLISTFLPGIDPGRISSFDFSHYAWAICCIIMPNIFIGSAIIFSVGLFAKNNIAIYVSAVGVYTLYFISSIYLNSPLMAQAVPASPEGMAIAAISDPFAISAFFEQTQYWTPFQKNTEMIAFSGYFMWNRMLWFTVAFLLLLITFRRFSYRNISKTIKRRGVIAVESKEMKAYQPVIPELTKRSQRQAFLSLLKADLNGVFKSLPFVAISICWIIIVISEVYSRVHQGGQYNDSLYPTTNLLIGLISQPLAILSTILIIFYGGELYWRDRSHGLHVIVDVTPVENRTLYFSKVITLVTLPLVLMVTGILICLGFQISLGYYNFELKQYLMMLYHQGIPVFIYSSITLFMHTMFNNKYIGMTLTGVLIIVLGTQVAGFLGIEHPLFHFGALPTPGYTNMNGYGDQTKMFNHLALYWLAIAFLLVFFGYKLWKRGEVTRLHYRWRILRSGWNQKSNLILICLSVTFLCSGAVIYHNTNIEVSYHSTADYINKREVYERLYKQYDTLPQLFPLSIKTKVDLYPHKRQFKVQAEYILQNKGTERLTEIFVTEKEPLKFLSFENAALIEQDPDLGVYLFQLAEPLAPKDSIQMRYEINYKQKGYEINPGIIENGSYIMHKDFSPVLGYRNSLEIQNSYERTKRDLPPLESSVVSDEHIINEAMGFGKVTYETLISTSIDQIAIGSGDLTEKWTEEDRKYYRYKAKDKVVPTAGYFSACYDTLVDHYKGIRIEQYFHPQHQFNIKEIQRSARYALDYCISNFGNYDFNHLRIAEVPGHWPMGGYAHPGTISMVENRLYLSDVREEQEFNLVAKRTIHEVSHQWWGHGLTPKIVAGGALLIEGLAKYTEAMVMEKMYGKRALWDLSENANRLYFSGRSYHEQLESPLYKVEGERFLSYGKAHTVLYALSELIGESKVNKVLKRLLEEQRTAPAFSVTSIAFINELYKETPGKYHALIDDWFKKIITYDLKVEEVEIKSLENGKYQVSMCIAAKRYQTLEDGSEKKITINEPVPVGVFMKHPSELQSDEDIIYLDNQNLAKEKTVLHFIVDKKPQYVAVDPFGTRLDINRVDNIK</sequence>
<dbReference type="RefSeq" id="WP_074979349.1">
    <property type="nucleotide sequence ID" value="NZ_FPAG01000007.1"/>
</dbReference>
<keyword evidence="1" id="KW-0812">Transmembrane</keyword>
<feature type="domain" description="Peptidase M1 membrane alanine aminopeptidase" evidence="2">
    <location>
        <begin position="876"/>
        <end position="1060"/>
    </location>
</feature>
<feature type="transmembrane region" description="Helical" evidence="1">
    <location>
        <begin position="249"/>
        <end position="268"/>
    </location>
</feature>
<dbReference type="GO" id="GO:0008237">
    <property type="term" value="F:metallopeptidase activity"/>
    <property type="evidence" value="ECO:0007669"/>
    <property type="project" value="InterPro"/>
</dbReference>
<evidence type="ECO:0000256" key="1">
    <source>
        <dbReference type="SAM" id="Phobius"/>
    </source>
</evidence>
<feature type="transmembrane region" description="Helical" evidence="1">
    <location>
        <begin position="569"/>
        <end position="590"/>
    </location>
</feature>
<evidence type="ECO:0000259" key="2">
    <source>
        <dbReference type="Pfam" id="PF01433"/>
    </source>
</evidence>
<feature type="transmembrane region" description="Helical" evidence="1">
    <location>
        <begin position="50"/>
        <end position="75"/>
    </location>
</feature>
<protein>
    <submittedName>
        <fullName evidence="3">ABC-2 family transporter protein</fullName>
    </submittedName>
</protein>
<dbReference type="Pfam" id="PF01433">
    <property type="entry name" value="Peptidase_M1"/>
    <property type="match status" value="1"/>
</dbReference>
<evidence type="ECO:0000313" key="4">
    <source>
        <dbReference type="Proteomes" id="UP000183209"/>
    </source>
</evidence>
<feature type="transmembrane region" description="Helical" evidence="1">
    <location>
        <begin position="322"/>
        <end position="340"/>
    </location>
</feature>
<dbReference type="GO" id="GO:0008270">
    <property type="term" value="F:zinc ion binding"/>
    <property type="evidence" value="ECO:0007669"/>
    <property type="project" value="InterPro"/>
</dbReference>
<feature type="transmembrane region" description="Helical" evidence="1">
    <location>
        <begin position="360"/>
        <end position="380"/>
    </location>
</feature>
<reference evidence="3 4" key="1">
    <citation type="submission" date="2016-10" db="EMBL/GenBank/DDBJ databases">
        <authorList>
            <person name="de Groot N.N."/>
        </authorList>
    </citation>
    <scope>NUCLEOTIDE SEQUENCE [LARGE SCALE GENOMIC DNA]</scope>
    <source>
        <strain evidence="3 4">CGMCC 1.6114</strain>
    </source>
</reference>
<organism evidence="3 4">
    <name type="scientific">Zhouia amylolytica</name>
    <dbReference type="NCBI Taxonomy" id="376730"/>
    <lineage>
        <taxon>Bacteria</taxon>
        <taxon>Pseudomonadati</taxon>
        <taxon>Bacteroidota</taxon>
        <taxon>Flavobacteriia</taxon>
        <taxon>Flavobacteriales</taxon>
        <taxon>Flavobacteriaceae</taxon>
        <taxon>Zhouia</taxon>
    </lineage>
</organism>
<dbReference type="SUPFAM" id="SSF55486">
    <property type="entry name" value="Metalloproteases ('zincins'), catalytic domain"/>
    <property type="match status" value="1"/>
</dbReference>
<feature type="transmembrane region" description="Helical" evidence="1">
    <location>
        <begin position="96"/>
        <end position="121"/>
    </location>
</feature>
<dbReference type="AlphaFoldDB" id="A0A1I6UNL1"/>
<feature type="transmembrane region" description="Helical" evidence="1">
    <location>
        <begin position="141"/>
        <end position="164"/>
    </location>
</feature>
<name>A0A1I6UNL1_9FLAO</name>
<feature type="transmembrane region" description="Helical" evidence="1">
    <location>
        <begin position="446"/>
        <end position="468"/>
    </location>
</feature>
<dbReference type="Gene3D" id="1.10.390.10">
    <property type="entry name" value="Neutral Protease Domain 2"/>
    <property type="match status" value="1"/>
</dbReference>
<feature type="transmembrane region" description="Helical" evidence="1">
    <location>
        <begin position="530"/>
        <end position="548"/>
    </location>
</feature>
<dbReference type="Proteomes" id="UP000183209">
    <property type="component" value="Unassembled WGS sequence"/>
</dbReference>
<gene>
    <name evidence="3" type="ORF">SAMN04487906_2610</name>
</gene>
<feature type="transmembrane region" description="Helical" evidence="1">
    <location>
        <begin position="475"/>
        <end position="498"/>
    </location>
</feature>